<evidence type="ECO:0000256" key="1">
    <source>
        <dbReference type="ARBA" id="ARBA00004479"/>
    </source>
</evidence>
<keyword evidence="8 16" id="KW-0391">Immunity</keyword>
<keyword evidence="15 16" id="KW-0395">Inflammatory response</keyword>
<dbReference type="InterPro" id="IPR000483">
    <property type="entry name" value="Cys-rich_flank_reg_C"/>
</dbReference>
<evidence type="ECO:0000256" key="19">
    <source>
        <dbReference type="SAM" id="SignalP"/>
    </source>
</evidence>
<dbReference type="SMART" id="SM00255">
    <property type="entry name" value="TIR"/>
    <property type="match status" value="1"/>
</dbReference>
<evidence type="ECO:0000256" key="18">
    <source>
        <dbReference type="SAM" id="Phobius"/>
    </source>
</evidence>
<dbReference type="SUPFAM" id="SSF52058">
    <property type="entry name" value="L domain-like"/>
    <property type="match status" value="1"/>
</dbReference>
<dbReference type="PANTHER" id="PTHR24365">
    <property type="entry name" value="TOLL-LIKE RECEPTOR"/>
    <property type="match status" value="1"/>
</dbReference>
<keyword evidence="14" id="KW-0325">Glycoprotein</keyword>
<dbReference type="PROSITE" id="PS50104">
    <property type="entry name" value="TIR"/>
    <property type="match status" value="1"/>
</dbReference>
<dbReference type="SUPFAM" id="SSF52200">
    <property type="entry name" value="Toll/Interleukin receptor TIR domain"/>
    <property type="match status" value="1"/>
</dbReference>
<reference evidence="21" key="3">
    <citation type="submission" date="2025-09" db="UniProtKB">
        <authorList>
            <consortium name="Ensembl"/>
        </authorList>
    </citation>
    <scope>IDENTIFICATION</scope>
</reference>
<keyword evidence="12 17" id="KW-1015">Disulfide bond</keyword>
<evidence type="ECO:0000256" key="10">
    <source>
        <dbReference type="ARBA" id="ARBA00023027"/>
    </source>
</evidence>
<evidence type="ECO:0000256" key="2">
    <source>
        <dbReference type="ARBA" id="ARBA00009634"/>
    </source>
</evidence>
<keyword evidence="4" id="KW-0433">Leucine-rich repeat</keyword>
<dbReference type="InterPro" id="IPR003591">
    <property type="entry name" value="Leu-rich_rpt_typical-subtyp"/>
</dbReference>
<keyword evidence="7" id="KW-0677">Repeat</keyword>
<comment type="subcellular location">
    <subcellularLocation>
        <location evidence="1">Membrane</location>
        <topology evidence="1">Single-pass type I membrane protein</topology>
    </subcellularLocation>
</comment>
<dbReference type="GeneTree" id="ENSGT00940000156323"/>
<dbReference type="PRINTS" id="PR01537">
    <property type="entry name" value="INTRLKN1R1F"/>
</dbReference>
<organism evidence="21 22">
    <name type="scientific">Maylandia zebra</name>
    <name type="common">zebra mbuna</name>
    <dbReference type="NCBI Taxonomy" id="106582"/>
    <lineage>
        <taxon>Eukaryota</taxon>
        <taxon>Metazoa</taxon>
        <taxon>Chordata</taxon>
        <taxon>Craniata</taxon>
        <taxon>Vertebrata</taxon>
        <taxon>Euteleostomi</taxon>
        <taxon>Actinopterygii</taxon>
        <taxon>Neopterygii</taxon>
        <taxon>Teleostei</taxon>
        <taxon>Neoteleostei</taxon>
        <taxon>Acanthomorphata</taxon>
        <taxon>Ovalentaria</taxon>
        <taxon>Cichlomorphae</taxon>
        <taxon>Cichliformes</taxon>
        <taxon>Cichlidae</taxon>
        <taxon>African cichlids</taxon>
        <taxon>Pseudocrenilabrinae</taxon>
        <taxon>Haplochromini</taxon>
        <taxon>Maylandia</taxon>
        <taxon>Maylandia zebra complex</taxon>
    </lineage>
</organism>
<dbReference type="Pfam" id="PF13855">
    <property type="entry name" value="LRR_8"/>
    <property type="match status" value="2"/>
</dbReference>
<evidence type="ECO:0000256" key="17">
    <source>
        <dbReference type="PIRSR" id="PIRSR037595-2"/>
    </source>
</evidence>
<sequence>MAFLVFVLLVSQCSALTSQQCHHCEQTSCDCSSQNLREVPAAASKLITELDLSLNALETITKDDFLSYAALRALFVNNNRIKTIHEDTFHPLTHLEKLDLSSNQLETLSSGWFQNLTSLHYLNLLGNKYSTLGQGNLFLPLRSLKTLHFGGPFLQSVSKRDFSGLFGLEELVFEGNHLQVFNRGSLRQIGPISHVTLRLSGVFHRDLAVVRAILLDVVHPNTTVTFTDTQFENSLQMFPLHVAIERGATGLSFKNVNMSVSACVQLVNILSGSDLTFFAIEDSQFFEDEEEVFLVDINLKGLEVIFLRNIDIVWFYRVPELSFMQNMLTVVRRASVINSKVFVIPCQSTIHFTNLEFLDISDNTVADRAFMEMMCYGKEDVLLNLHTLNISRNRLFLINSKLFTRLEKLENLDMSRNSFDSMPSTCSWPASLKFLNLSSTSLPEVTSCLPQSLQILDLSRNKLTVFSIELPLLKELYISGNKLGNLPDGHLYVSLAVLSIQDNNMAKFSSKNLHDYQSLRVLEAAGNPYVCSCDFVGFVTNDLMNHKTVVIHDLKSYICDSPDAVRGERVSDVKLSVFECHTALAISLLCLGILVLCVLIVGLCYKFSVVWYMKMTWAWLKAKRKPKLKKGVLQYDAFVSYSEMDSGWVEAHLIPALEQSEPPLRLCLHKRDFVPGGWIVDNIMDAIEKSHRTLFVLSQNFVRSEWCKYELDYTHFRLFDQNDDAVVLILLEPIDKNNIPKKFIRLRKVMNSRTYLEWPDDEDQIPAFWQSLRTAIETPEIDDTNNL</sequence>
<evidence type="ECO:0000256" key="11">
    <source>
        <dbReference type="ARBA" id="ARBA00023136"/>
    </source>
</evidence>
<dbReference type="GO" id="GO:0006954">
    <property type="term" value="P:inflammatory response"/>
    <property type="evidence" value="ECO:0007669"/>
    <property type="project" value="UniProtKB-UniRule"/>
</dbReference>
<evidence type="ECO:0000256" key="14">
    <source>
        <dbReference type="ARBA" id="ARBA00023180"/>
    </source>
</evidence>
<evidence type="ECO:0000256" key="4">
    <source>
        <dbReference type="ARBA" id="ARBA00022614"/>
    </source>
</evidence>
<evidence type="ECO:0000256" key="8">
    <source>
        <dbReference type="ARBA" id="ARBA00022859"/>
    </source>
</evidence>
<keyword evidence="11 18" id="KW-0472">Membrane</keyword>
<dbReference type="GO" id="GO:0043235">
    <property type="term" value="C:receptor complex"/>
    <property type="evidence" value="ECO:0007669"/>
    <property type="project" value="TreeGrafter"/>
</dbReference>
<dbReference type="Gene3D" id="3.80.10.10">
    <property type="entry name" value="Ribonuclease Inhibitor"/>
    <property type="match status" value="1"/>
</dbReference>
<accession>A0A3P9BYV4</accession>
<dbReference type="InterPro" id="IPR017241">
    <property type="entry name" value="Toll-like_receptor"/>
</dbReference>
<keyword evidence="3 16" id="KW-0399">Innate immunity</keyword>
<dbReference type="GO" id="GO:0004888">
    <property type="term" value="F:transmembrane signaling receptor activity"/>
    <property type="evidence" value="ECO:0007669"/>
    <property type="project" value="InterPro"/>
</dbReference>
<evidence type="ECO:0000256" key="5">
    <source>
        <dbReference type="ARBA" id="ARBA00022692"/>
    </source>
</evidence>
<dbReference type="InterPro" id="IPR032675">
    <property type="entry name" value="LRR_dom_sf"/>
</dbReference>
<evidence type="ECO:0000256" key="3">
    <source>
        <dbReference type="ARBA" id="ARBA00022588"/>
    </source>
</evidence>
<keyword evidence="13 16" id="KW-0675">Receptor</keyword>
<dbReference type="Proteomes" id="UP000265160">
    <property type="component" value="LG6"/>
</dbReference>
<evidence type="ECO:0000256" key="7">
    <source>
        <dbReference type="ARBA" id="ARBA00022737"/>
    </source>
</evidence>
<dbReference type="InterPro" id="IPR001611">
    <property type="entry name" value="Leu-rich_rpt"/>
</dbReference>
<keyword evidence="9 18" id="KW-1133">Transmembrane helix</keyword>
<evidence type="ECO:0000313" key="21">
    <source>
        <dbReference type="Ensembl" id="ENSMZEP00005015155.1"/>
    </source>
</evidence>
<keyword evidence="10" id="KW-0520">NAD</keyword>
<evidence type="ECO:0000313" key="22">
    <source>
        <dbReference type="Proteomes" id="UP000265160"/>
    </source>
</evidence>
<evidence type="ECO:0000256" key="6">
    <source>
        <dbReference type="ARBA" id="ARBA00022729"/>
    </source>
</evidence>
<name>A0A3P9BYV4_9CICH</name>
<dbReference type="PANTHER" id="PTHR24365:SF17">
    <property type="entry name" value="TOLL-LIKE RECEPTOR 2"/>
    <property type="match status" value="1"/>
</dbReference>
<dbReference type="AlphaFoldDB" id="A0A3P9BYV4"/>
<dbReference type="PROSITE" id="PS51450">
    <property type="entry name" value="LRR"/>
    <property type="match status" value="2"/>
</dbReference>
<comment type="similarity">
    <text evidence="2 16">Belongs to the Toll-like receptor family.</text>
</comment>
<feature type="signal peptide" evidence="19">
    <location>
        <begin position="1"/>
        <end position="15"/>
    </location>
</feature>
<reference evidence="21 22" key="1">
    <citation type="journal article" date="2014" name="Nature">
        <title>The genomic substrate for adaptive radiation in African cichlid fish.</title>
        <authorList>
            <person name="Brawand D."/>
            <person name="Wagner C.E."/>
            <person name="Li Y.I."/>
            <person name="Malinsky M."/>
            <person name="Keller I."/>
            <person name="Fan S."/>
            <person name="Simakov O."/>
            <person name="Ng A.Y."/>
            <person name="Lim Z.W."/>
            <person name="Bezault E."/>
            <person name="Turner-Maier J."/>
            <person name="Johnson J."/>
            <person name="Alcazar R."/>
            <person name="Noh H.J."/>
            <person name="Russell P."/>
            <person name="Aken B."/>
            <person name="Alfoldi J."/>
            <person name="Amemiya C."/>
            <person name="Azzouzi N."/>
            <person name="Baroiller J.F."/>
            <person name="Barloy-Hubler F."/>
            <person name="Berlin A."/>
            <person name="Bloomquist R."/>
            <person name="Carleton K.L."/>
            <person name="Conte M.A."/>
            <person name="D'Cotta H."/>
            <person name="Eshel O."/>
            <person name="Gaffney L."/>
            <person name="Galibert F."/>
            <person name="Gante H.F."/>
            <person name="Gnerre S."/>
            <person name="Greuter L."/>
            <person name="Guyon R."/>
            <person name="Haddad N.S."/>
            <person name="Haerty W."/>
            <person name="Harris R.M."/>
            <person name="Hofmann H.A."/>
            <person name="Hourlier T."/>
            <person name="Hulata G."/>
            <person name="Jaffe D.B."/>
            <person name="Lara M."/>
            <person name="Lee A.P."/>
            <person name="MacCallum I."/>
            <person name="Mwaiko S."/>
            <person name="Nikaido M."/>
            <person name="Nishihara H."/>
            <person name="Ozouf-Costaz C."/>
            <person name="Penman D.J."/>
            <person name="Przybylski D."/>
            <person name="Rakotomanga M."/>
            <person name="Renn S.C.P."/>
            <person name="Ribeiro F.J."/>
            <person name="Ron M."/>
            <person name="Salzburger W."/>
            <person name="Sanchez-Pulido L."/>
            <person name="Santos M.E."/>
            <person name="Searle S."/>
            <person name="Sharpe T."/>
            <person name="Swofford R."/>
            <person name="Tan F.J."/>
            <person name="Williams L."/>
            <person name="Young S."/>
            <person name="Yin S."/>
            <person name="Okada N."/>
            <person name="Kocher T.D."/>
            <person name="Miska E.A."/>
            <person name="Lander E.S."/>
            <person name="Venkatesh B."/>
            <person name="Fernald R.D."/>
            <person name="Meyer A."/>
            <person name="Ponting C.P."/>
            <person name="Streelman J.T."/>
            <person name="Lindblad-Toh K."/>
            <person name="Seehausen O."/>
            <person name="Di Palma F."/>
        </authorList>
    </citation>
    <scope>NUCLEOTIDE SEQUENCE</scope>
</reference>
<dbReference type="FunFam" id="3.40.50.10140:FF:000001">
    <property type="entry name" value="Toll-like receptor 2"/>
    <property type="match status" value="1"/>
</dbReference>
<dbReference type="SMART" id="SM00369">
    <property type="entry name" value="LRR_TYP"/>
    <property type="match status" value="8"/>
</dbReference>
<dbReference type="STRING" id="106582.ENSMZEP00005015155"/>
<comment type="function">
    <text evidence="16">Cooperates with LY96 to mediate the innate immune response to bacterial lipoproteins and other microbial cell wall components. Cooperates with TLR1 or TLR6 to mediate the innate immune response to bacterial lipoproteins or lipopeptides. Acts via MYD88 and TRAF6, leading to NF-kappa-B activation, cytokine secretion and the inflammatory response.</text>
</comment>
<dbReference type="GO" id="GO:0042497">
    <property type="term" value="F:triacyl lipopeptide binding"/>
    <property type="evidence" value="ECO:0007669"/>
    <property type="project" value="TreeGrafter"/>
</dbReference>
<keyword evidence="5 18" id="KW-0812">Transmembrane</keyword>
<dbReference type="Pfam" id="PF01582">
    <property type="entry name" value="TIR"/>
    <property type="match status" value="1"/>
</dbReference>
<feature type="domain" description="TIR" evidence="20">
    <location>
        <begin position="633"/>
        <end position="776"/>
    </location>
</feature>
<feature type="disulfide bond" evidence="17">
    <location>
        <begin position="426"/>
        <end position="448"/>
    </location>
</feature>
<evidence type="ECO:0000256" key="15">
    <source>
        <dbReference type="ARBA" id="ARBA00023198"/>
    </source>
</evidence>
<evidence type="ECO:0000256" key="13">
    <source>
        <dbReference type="ARBA" id="ARBA00023170"/>
    </source>
</evidence>
<dbReference type="GO" id="GO:0002224">
    <property type="term" value="P:toll-like receptor signaling pathway"/>
    <property type="evidence" value="ECO:0007669"/>
    <property type="project" value="UniProtKB-UniRule"/>
</dbReference>
<dbReference type="Gene3D" id="3.40.50.10140">
    <property type="entry name" value="Toll/interleukin-1 receptor homology (TIR) domain"/>
    <property type="match status" value="1"/>
</dbReference>
<dbReference type="GO" id="GO:0045087">
    <property type="term" value="P:innate immune response"/>
    <property type="evidence" value="ECO:0007669"/>
    <property type="project" value="UniProtKB-UniRule"/>
</dbReference>
<dbReference type="SMART" id="SM00364">
    <property type="entry name" value="LRR_BAC"/>
    <property type="match status" value="5"/>
</dbReference>
<dbReference type="InterPro" id="IPR000157">
    <property type="entry name" value="TIR_dom"/>
</dbReference>
<dbReference type="InterPro" id="IPR035897">
    <property type="entry name" value="Toll_tir_struct_dom_sf"/>
</dbReference>
<evidence type="ECO:0000256" key="9">
    <source>
        <dbReference type="ARBA" id="ARBA00022989"/>
    </source>
</evidence>
<proteinExistence type="inferred from homology"/>
<protein>
    <recommendedName>
        <fullName evidence="16">Toll-like receptor 2</fullName>
    </recommendedName>
</protein>
<reference evidence="21" key="2">
    <citation type="submission" date="2025-08" db="UniProtKB">
        <authorList>
            <consortium name="Ensembl"/>
        </authorList>
    </citation>
    <scope>IDENTIFICATION</scope>
</reference>
<dbReference type="PIRSF" id="PIRSF037595">
    <property type="entry name" value="Toll-like_receptor"/>
    <property type="match status" value="1"/>
</dbReference>
<feature type="chain" id="PRO_5018261912" description="Toll-like receptor 2" evidence="19">
    <location>
        <begin position="16"/>
        <end position="787"/>
    </location>
</feature>
<feature type="transmembrane region" description="Helical" evidence="18">
    <location>
        <begin position="583"/>
        <end position="605"/>
    </location>
</feature>
<evidence type="ECO:0000256" key="12">
    <source>
        <dbReference type="ARBA" id="ARBA00023157"/>
    </source>
</evidence>
<feature type="disulfide bond" evidence="17">
    <location>
        <begin position="346"/>
        <end position="375"/>
    </location>
</feature>
<evidence type="ECO:0000259" key="20">
    <source>
        <dbReference type="PROSITE" id="PS50104"/>
    </source>
</evidence>
<dbReference type="Ensembl" id="ENSMZET00005015644.1">
    <property type="protein sequence ID" value="ENSMZEP00005015155.1"/>
    <property type="gene ID" value="ENSMZEG00005011356.1"/>
</dbReference>
<evidence type="ECO:0000256" key="16">
    <source>
        <dbReference type="PIRNR" id="PIRNR037595"/>
    </source>
</evidence>
<dbReference type="SMART" id="SM00082">
    <property type="entry name" value="LRRCT"/>
    <property type="match status" value="1"/>
</dbReference>
<feature type="disulfide bond" evidence="17">
    <location>
        <begin position="24"/>
        <end position="29"/>
    </location>
</feature>
<keyword evidence="22" id="KW-1185">Reference proteome</keyword>
<dbReference type="GO" id="GO:0005886">
    <property type="term" value="C:plasma membrane"/>
    <property type="evidence" value="ECO:0007669"/>
    <property type="project" value="TreeGrafter"/>
</dbReference>
<keyword evidence="6 19" id="KW-0732">Signal</keyword>